<feature type="domain" description="Integrase catalytic" evidence="4">
    <location>
        <begin position="1267"/>
        <end position="1443"/>
    </location>
</feature>
<reference evidence="5 6" key="1">
    <citation type="submission" date="2020-04" db="EMBL/GenBank/DDBJ databases">
        <title>Perkinsus olseni comparative genomics.</title>
        <authorList>
            <person name="Bogema D.R."/>
        </authorList>
    </citation>
    <scope>NUCLEOTIDE SEQUENCE [LARGE SCALE GENOMIC DNA]</scope>
    <source>
        <strain evidence="5">00978-12</strain>
    </source>
</reference>
<dbReference type="GO" id="GO:0008270">
    <property type="term" value="F:zinc ion binding"/>
    <property type="evidence" value="ECO:0007669"/>
    <property type="project" value="UniProtKB-KW"/>
</dbReference>
<dbReference type="PROSITE" id="PS50158">
    <property type="entry name" value="ZF_CCHC"/>
    <property type="match status" value="1"/>
</dbReference>
<sequence length="1485" mass="165633">MAPKTKANHGASSVSTANATVVLQANPAKRVRDALSSIQENGQTDLDSQWGHLQMAWASLSYSVAGKDVGPDPAAFHSACKLARHPLATRDDSFGPEEGYANFNYDALRQKLTSATAKVSGPNWPLLLVGLAAYLPETVVDAALREKLRTLLVRTSGEGEEYVDIDSKLLLWGKIGEEVGKDGYDAELVHEYFMEWLDVLKSLYRALVKRWREFQEAESPRDNNPVLLLGRWASLRFRRLPLTQAFSEERRLAARLSSLSDQASGDMSAIKLSFALRRKNLALIVRSCKSVAGNVGVNELARRIEKKAKSETACIDLLQDFVTANSSGTIDEYFGVERFDYTKKEKPSPIAAVTTSTTSSRSGKTGREEGQQEEVIPRPKHRRTHYHQHAFKSGKSFYEQAQSIPGKSPTTPSTGQAPVGDKQPTLSQKLGVSSNVLQERRQANLCLKCGASGHKVAQCPQMLNSNGKGTTEKKSQDNTKNQSADSAYRISLASVDDVNEGVLVVLANVSSVDDTTSTLPLRVGLDTYSTHGLIQSDVSDRLCLDRSYLHTPARIRVANGKVVETNEFVQARVSYGGYSPIVDLLLVNELPNADLILSFTQLKDIGVRIVVPPPVADHQGGLNVGLTAQVRAAEAYLVNQIGKWHQCPGGKDYRYRVRRLQPNEVKDTSEQTLVVEVEVNTTENNAETSLSGYDYSVDLYNSLTNTEKAEYQRGVQEFIERRWWLPQQECFGQECLSPVRACSDARAFNNSVGAASYSGWAIDDIVLDLSRAFYKVRLAHDKYIRVKTVGRCYLRVEIPEKKKTHLDSDLDVSHLGLIWKLSNSNELSIDCPTIDASRVLVPSAMSKRQAFALCGRYFDPTYCHATARLVMNQLRAWFGRATEGWDKKYKFGPQTRSALEQLVHVASDDFAKCDHKAVPSDHHYLLGFCDACDVGGGCCVISSATLSGKPEDPDTVLLEEHSGVFGSKEEKWHVNRKEFAWLLKTLKFLLSWLQKFGKSDTRLQGAALYCDNTTATAWSMSSLNRRYDIQAVHRMHDEAAELLSYAKREYGIEIAIKYLPGPLNSVADGLSRRSLLLPKLGELEPTLLKKSPLKKQSRPSSTNASDDNLKADCLTGVADLHTEDVLDHCRKALTDNCFTSQQKVYDINLKYLVEGLSKGAPYPDNIRRLCYEGARTGERFKLENGLLLYRDLQCQTPWMIFLPTKRSRAWALYKYHTNVQTGTHRGTPRTIENVQRDGFWWPSMVKDLTRWIKGCKQCQLGKAYEPYNPQPYVFRRGMGRFSNIQLDFTGSMEAYYKPTDTHCPGGMKHLLVIIDEGSRAMLVLPTFSTSALDVIMGLLVWFQAYGIPHRIQLDQAGAHVSEELSTFAETWGIILSYGIPRRPETQGLVEGAIRAVKETVTANLATSISSPWYISGLLSGLIHNQSTLIGSRFSPHTLTMGLDLDMDVPPLVVGEALKQRYQEYRQRRDERAANAEIRDVLQKSP</sequence>
<comment type="caution">
    <text evidence="5">The sequence shown here is derived from an EMBL/GenBank/DDBJ whole genome shotgun (WGS) entry which is preliminary data.</text>
</comment>
<organism evidence="5 6">
    <name type="scientific">Perkinsus olseni</name>
    <name type="common">Perkinsus atlanticus</name>
    <dbReference type="NCBI Taxonomy" id="32597"/>
    <lineage>
        <taxon>Eukaryota</taxon>
        <taxon>Sar</taxon>
        <taxon>Alveolata</taxon>
        <taxon>Perkinsozoa</taxon>
        <taxon>Perkinsea</taxon>
        <taxon>Perkinsida</taxon>
        <taxon>Perkinsidae</taxon>
        <taxon>Perkinsus</taxon>
    </lineage>
</organism>
<accession>A0A7J6N7Q8</accession>
<feature type="region of interest" description="Disordered" evidence="2">
    <location>
        <begin position="460"/>
        <end position="483"/>
    </location>
</feature>
<feature type="compositionally biased region" description="Polar residues" evidence="2">
    <location>
        <begin position="399"/>
        <end position="416"/>
    </location>
</feature>
<dbReference type="PROSITE" id="PS50994">
    <property type="entry name" value="INTEGRASE"/>
    <property type="match status" value="1"/>
</dbReference>
<dbReference type="Pfam" id="PF17921">
    <property type="entry name" value="Integrase_H2C2"/>
    <property type="match status" value="1"/>
</dbReference>
<dbReference type="GO" id="GO:0015074">
    <property type="term" value="P:DNA integration"/>
    <property type="evidence" value="ECO:0007669"/>
    <property type="project" value="InterPro"/>
</dbReference>
<dbReference type="OrthoDB" id="101614at2759"/>
<dbReference type="PANTHER" id="PTHR37984:SF5">
    <property type="entry name" value="PROTEIN NYNRIN-LIKE"/>
    <property type="match status" value="1"/>
</dbReference>
<feature type="compositionally biased region" description="Basic residues" evidence="2">
    <location>
        <begin position="378"/>
        <end position="392"/>
    </location>
</feature>
<proteinExistence type="predicted"/>
<dbReference type="EMBL" id="JABANP010000672">
    <property type="protein sequence ID" value="KAF4679908.1"/>
    <property type="molecule type" value="Genomic_DNA"/>
</dbReference>
<dbReference type="CDD" id="cd00303">
    <property type="entry name" value="retropepsin_like"/>
    <property type="match status" value="1"/>
</dbReference>
<evidence type="ECO:0000313" key="6">
    <source>
        <dbReference type="Proteomes" id="UP000541610"/>
    </source>
</evidence>
<evidence type="ECO:0000313" key="5">
    <source>
        <dbReference type="EMBL" id="KAF4679908.1"/>
    </source>
</evidence>
<evidence type="ECO:0000259" key="4">
    <source>
        <dbReference type="PROSITE" id="PS50994"/>
    </source>
</evidence>
<evidence type="ECO:0000256" key="2">
    <source>
        <dbReference type="SAM" id="MobiDB-lite"/>
    </source>
</evidence>
<keyword evidence="1" id="KW-0479">Metal-binding</keyword>
<protein>
    <submittedName>
        <fullName evidence="5">Uncharacterized protein</fullName>
    </submittedName>
</protein>
<dbReference type="Gene3D" id="3.30.420.10">
    <property type="entry name" value="Ribonuclease H-like superfamily/Ribonuclease H"/>
    <property type="match status" value="1"/>
</dbReference>
<name>A0A7J6N7Q8_PEROL</name>
<evidence type="ECO:0000259" key="3">
    <source>
        <dbReference type="PROSITE" id="PS50158"/>
    </source>
</evidence>
<dbReference type="InterPro" id="IPR036397">
    <property type="entry name" value="RNaseH_sf"/>
</dbReference>
<dbReference type="Gene3D" id="1.10.340.70">
    <property type="match status" value="1"/>
</dbReference>
<dbReference type="PANTHER" id="PTHR37984">
    <property type="entry name" value="PROTEIN CBG26694"/>
    <property type="match status" value="1"/>
</dbReference>
<dbReference type="GO" id="GO:0003676">
    <property type="term" value="F:nucleic acid binding"/>
    <property type="evidence" value="ECO:0007669"/>
    <property type="project" value="InterPro"/>
</dbReference>
<evidence type="ECO:0000256" key="1">
    <source>
        <dbReference type="PROSITE-ProRule" id="PRU00047"/>
    </source>
</evidence>
<dbReference type="InterPro" id="IPR050951">
    <property type="entry name" value="Retrovirus_Pol_polyprotein"/>
</dbReference>
<dbReference type="InterPro" id="IPR001878">
    <property type="entry name" value="Znf_CCHC"/>
</dbReference>
<dbReference type="Proteomes" id="UP000541610">
    <property type="component" value="Unassembled WGS sequence"/>
</dbReference>
<dbReference type="InterPro" id="IPR001584">
    <property type="entry name" value="Integrase_cat-core"/>
</dbReference>
<feature type="domain" description="CCHC-type" evidence="3">
    <location>
        <begin position="446"/>
        <end position="461"/>
    </location>
</feature>
<dbReference type="InterPro" id="IPR041588">
    <property type="entry name" value="Integrase_H2C2"/>
</dbReference>
<dbReference type="SUPFAM" id="SSF53098">
    <property type="entry name" value="Ribonuclease H-like"/>
    <property type="match status" value="1"/>
</dbReference>
<feature type="region of interest" description="Disordered" evidence="2">
    <location>
        <begin position="345"/>
        <end position="426"/>
    </location>
</feature>
<keyword evidence="1" id="KW-0862">Zinc</keyword>
<dbReference type="InterPro" id="IPR012337">
    <property type="entry name" value="RNaseH-like_sf"/>
</dbReference>
<gene>
    <name evidence="5" type="ORF">FOZ60_014359</name>
</gene>
<keyword evidence="1" id="KW-0863">Zinc-finger</keyword>